<dbReference type="Proteomes" id="UP000239089">
    <property type="component" value="Unassembled WGS sequence"/>
</dbReference>
<dbReference type="NCBIfam" id="TIGR00029">
    <property type="entry name" value="S20"/>
    <property type="match status" value="1"/>
</dbReference>
<dbReference type="OrthoDB" id="9807974at2"/>
<dbReference type="SUPFAM" id="SSF46992">
    <property type="entry name" value="Ribosomal protein S20"/>
    <property type="match status" value="1"/>
</dbReference>
<reference evidence="10 11" key="1">
    <citation type="journal article" date="2018" name="Arch. Microbiol.">
        <title>New insights into the metabolic potential of the phototrophic purple bacterium Rhodopila globiformis DSM 161(T) from its draft genome sequence and evidence for a vanadium-dependent nitrogenase.</title>
        <authorList>
            <person name="Imhoff J.F."/>
            <person name="Rahn T."/>
            <person name="Kunzel S."/>
            <person name="Neulinger S.C."/>
        </authorList>
    </citation>
    <scope>NUCLEOTIDE SEQUENCE [LARGE SCALE GENOMIC DNA]</scope>
    <source>
        <strain evidence="10 11">DSM 16996</strain>
    </source>
</reference>
<dbReference type="Gene3D" id="1.20.58.110">
    <property type="entry name" value="Ribosomal protein S20"/>
    <property type="match status" value="1"/>
</dbReference>
<dbReference type="AlphaFoldDB" id="A0A2S6NBW5"/>
<dbReference type="PANTHER" id="PTHR33398">
    <property type="entry name" value="30S RIBOSOMAL PROTEIN S20"/>
    <property type="match status" value="1"/>
</dbReference>
<evidence type="ECO:0000313" key="10">
    <source>
        <dbReference type="EMBL" id="PPQ32106.1"/>
    </source>
</evidence>
<dbReference type="InterPro" id="IPR036510">
    <property type="entry name" value="Ribosomal_bS20_sf"/>
</dbReference>
<dbReference type="GO" id="GO:0005829">
    <property type="term" value="C:cytosol"/>
    <property type="evidence" value="ECO:0007669"/>
    <property type="project" value="TreeGrafter"/>
</dbReference>
<protein>
    <recommendedName>
        <fullName evidence="7 8">Small ribosomal subunit protein bS20</fullName>
    </recommendedName>
</protein>
<evidence type="ECO:0000256" key="7">
    <source>
        <dbReference type="ARBA" id="ARBA00035136"/>
    </source>
</evidence>
<keyword evidence="4 8" id="KW-0694">RNA-binding</keyword>
<comment type="similarity">
    <text evidence="2 8">Belongs to the bacterial ribosomal protein bS20 family.</text>
</comment>
<keyword evidence="11" id="KW-1185">Reference proteome</keyword>
<name>A0A2S6NBW5_9HYPH</name>
<keyword evidence="6 8" id="KW-0687">Ribonucleoprotein</keyword>
<feature type="region of interest" description="Disordered" evidence="9">
    <location>
        <begin position="1"/>
        <end position="26"/>
    </location>
</feature>
<evidence type="ECO:0000256" key="9">
    <source>
        <dbReference type="SAM" id="MobiDB-lite"/>
    </source>
</evidence>
<sequence length="90" mass="9815">MANTKSAKKAVRQIDRRTSVNRQRRSKMRTFLRKVEEAISSGDQGAAKTALAAAEPILMRAAQKGIVHKNTASRKVSRLNARVKALAATA</sequence>
<dbReference type="EMBL" id="NHSJ01000043">
    <property type="protein sequence ID" value="PPQ32106.1"/>
    <property type="molecule type" value="Genomic_DNA"/>
</dbReference>
<dbReference type="GO" id="GO:0070181">
    <property type="term" value="F:small ribosomal subunit rRNA binding"/>
    <property type="evidence" value="ECO:0007669"/>
    <property type="project" value="TreeGrafter"/>
</dbReference>
<accession>A0A2S6NBW5</accession>
<evidence type="ECO:0000256" key="2">
    <source>
        <dbReference type="ARBA" id="ARBA00007634"/>
    </source>
</evidence>
<gene>
    <name evidence="8" type="primary">rpsT</name>
    <name evidence="10" type="ORF">CCR94_06675</name>
</gene>
<keyword evidence="5 8" id="KW-0689">Ribosomal protein</keyword>
<dbReference type="GO" id="GO:0015935">
    <property type="term" value="C:small ribosomal subunit"/>
    <property type="evidence" value="ECO:0007669"/>
    <property type="project" value="TreeGrafter"/>
</dbReference>
<evidence type="ECO:0000256" key="1">
    <source>
        <dbReference type="ARBA" id="ARBA00003134"/>
    </source>
</evidence>
<comment type="function">
    <text evidence="1 8">Binds directly to 16S ribosomal RNA.</text>
</comment>
<dbReference type="PANTHER" id="PTHR33398:SF1">
    <property type="entry name" value="SMALL RIBOSOMAL SUBUNIT PROTEIN BS20C"/>
    <property type="match status" value="1"/>
</dbReference>
<dbReference type="FunFam" id="1.20.58.110:FF:000001">
    <property type="entry name" value="30S ribosomal protein S20"/>
    <property type="match status" value="1"/>
</dbReference>
<dbReference type="GO" id="GO:0006412">
    <property type="term" value="P:translation"/>
    <property type="evidence" value="ECO:0007669"/>
    <property type="project" value="UniProtKB-UniRule"/>
</dbReference>
<feature type="compositionally biased region" description="Basic residues" evidence="9">
    <location>
        <begin position="1"/>
        <end position="11"/>
    </location>
</feature>
<evidence type="ECO:0000256" key="4">
    <source>
        <dbReference type="ARBA" id="ARBA00022884"/>
    </source>
</evidence>
<evidence type="ECO:0000256" key="5">
    <source>
        <dbReference type="ARBA" id="ARBA00022980"/>
    </source>
</evidence>
<proteinExistence type="inferred from homology"/>
<organism evidence="10 11">
    <name type="scientific">Rhodoblastus sphagnicola</name>
    <dbReference type="NCBI Taxonomy" id="333368"/>
    <lineage>
        <taxon>Bacteria</taxon>
        <taxon>Pseudomonadati</taxon>
        <taxon>Pseudomonadota</taxon>
        <taxon>Alphaproteobacteria</taxon>
        <taxon>Hyphomicrobiales</taxon>
        <taxon>Rhodoblastaceae</taxon>
        <taxon>Rhodoblastus</taxon>
    </lineage>
</organism>
<evidence type="ECO:0000256" key="3">
    <source>
        <dbReference type="ARBA" id="ARBA00022730"/>
    </source>
</evidence>
<evidence type="ECO:0000256" key="6">
    <source>
        <dbReference type="ARBA" id="ARBA00023274"/>
    </source>
</evidence>
<dbReference type="Pfam" id="PF01649">
    <property type="entry name" value="Ribosomal_S20p"/>
    <property type="match status" value="1"/>
</dbReference>
<evidence type="ECO:0000256" key="8">
    <source>
        <dbReference type="HAMAP-Rule" id="MF_00500"/>
    </source>
</evidence>
<evidence type="ECO:0000313" key="11">
    <source>
        <dbReference type="Proteomes" id="UP000239089"/>
    </source>
</evidence>
<dbReference type="RefSeq" id="WP_104507105.1">
    <property type="nucleotide sequence ID" value="NZ_JACIGC010000008.1"/>
</dbReference>
<dbReference type="InterPro" id="IPR002583">
    <property type="entry name" value="Ribosomal_bS20"/>
</dbReference>
<keyword evidence="3 8" id="KW-0699">rRNA-binding</keyword>
<comment type="caution">
    <text evidence="10">The sequence shown here is derived from an EMBL/GenBank/DDBJ whole genome shotgun (WGS) entry which is preliminary data.</text>
</comment>
<dbReference type="HAMAP" id="MF_00500">
    <property type="entry name" value="Ribosomal_bS20"/>
    <property type="match status" value="1"/>
</dbReference>
<dbReference type="GO" id="GO:0003735">
    <property type="term" value="F:structural constituent of ribosome"/>
    <property type="evidence" value="ECO:0007669"/>
    <property type="project" value="InterPro"/>
</dbReference>